<feature type="transmembrane region" description="Helical" evidence="2">
    <location>
        <begin position="139"/>
        <end position="159"/>
    </location>
</feature>
<evidence type="ECO:0000313" key="4">
    <source>
        <dbReference type="WBParaSite" id="MBELARI_LOCUS6717"/>
    </source>
</evidence>
<dbReference type="PANTHER" id="PTHR22943">
    <property type="entry name" value="7-TRANSMEMBRANE DOMAIN RECEPTOR C.ELEGANS"/>
    <property type="match status" value="1"/>
</dbReference>
<dbReference type="WBParaSite" id="MBELARI_LOCUS6717">
    <property type="protein sequence ID" value="MBELARI_LOCUS6717"/>
    <property type="gene ID" value="MBELARI_LOCUS6717"/>
</dbReference>
<reference evidence="4" key="1">
    <citation type="submission" date="2024-02" db="UniProtKB">
        <authorList>
            <consortium name="WormBaseParasite"/>
        </authorList>
    </citation>
    <scope>IDENTIFICATION</scope>
</reference>
<organism evidence="3 4">
    <name type="scientific">Mesorhabditis belari</name>
    <dbReference type="NCBI Taxonomy" id="2138241"/>
    <lineage>
        <taxon>Eukaryota</taxon>
        <taxon>Metazoa</taxon>
        <taxon>Ecdysozoa</taxon>
        <taxon>Nematoda</taxon>
        <taxon>Chromadorea</taxon>
        <taxon>Rhabditida</taxon>
        <taxon>Rhabditina</taxon>
        <taxon>Rhabditomorpha</taxon>
        <taxon>Rhabditoidea</taxon>
        <taxon>Rhabditidae</taxon>
        <taxon>Mesorhabditinae</taxon>
        <taxon>Mesorhabditis</taxon>
    </lineage>
</organism>
<feature type="transmembrane region" description="Helical" evidence="2">
    <location>
        <begin position="289"/>
        <end position="309"/>
    </location>
</feature>
<evidence type="ECO:0000256" key="2">
    <source>
        <dbReference type="SAM" id="Phobius"/>
    </source>
</evidence>
<sequence>MPLSALFDKFSKSIIYVNGSLAFVMNVTLLHFIVFHSKKHMGTYKYLMLCFSAFNLLYCTMHIVVMPNFHAKGRGFVVIPTSFLKFSMKAGYWGCLMYGCLFIQSLVLLAFHFVYRYLLICKNDWLFVFNSWKYVPIHFSIWLTVGILWIIFVGIYMYHGEILTGYFQYELWEIYRVDLNKTPSLGPLYKYPNALGVEVWDWGVLMASGICVSEMCASFSVILFCTWKIHHFFETSASTMSDKSRSLQMQLFRALLIQTVIPVIFEYIPCALNFGCPFLGIPFGRGANFTPILVSFYPVLDPMSLLYFIKDYRYALFKKLRLKDRSISDSSSKKRASAYTPQQTISTTETAALN</sequence>
<proteinExistence type="predicted"/>
<protein>
    <submittedName>
        <fullName evidence="4">Seven TM Receptor</fullName>
    </submittedName>
</protein>
<keyword evidence="2" id="KW-0472">Membrane</keyword>
<dbReference type="Pfam" id="PF10326">
    <property type="entry name" value="7TM_GPCR_Str"/>
    <property type="match status" value="1"/>
</dbReference>
<feature type="transmembrane region" description="Helical" evidence="2">
    <location>
        <begin position="90"/>
        <end position="118"/>
    </location>
</feature>
<dbReference type="Proteomes" id="UP000887575">
    <property type="component" value="Unassembled WGS sequence"/>
</dbReference>
<dbReference type="PANTHER" id="PTHR22943:SF248">
    <property type="entry name" value="SEVEN TM RECEPTOR"/>
    <property type="match status" value="1"/>
</dbReference>
<feature type="region of interest" description="Disordered" evidence="1">
    <location>
        <begin position="333"/>
        <end position="354"/>
    </location>
</feature>
<evidence type="ECO:0000313" key="3">
    <source>
        <dbReference type="Proteomes" id="UP000887575"/>
    </source>
</evidence>
<feature type="transmembrane region" description="Helical" evidence="2">
    <location>
        <begin position="251"/>
        <end position="269"/>
    </location>
</feature>
<keyword evidence="3" id="KW-1185">Reference proteome</keyword>
<feature type="compositionally biased region" description="Polar residues" evidence="1">
    <location>
        <begin position="339"/>
        <end position="354"/>
    </location>
</feature>
<keyword evidence="2" id="KW-1133">Transmembrane helix</keyword>
<keyword evidence="2" id="KW-0812">Transmembrane</keyword>
<feature type="transmembrane region" description="Helical" evidence="2">
    <location>
        <begin position="14"/>
        <end position="34"/>
    </location>
</feature>
<accession>A0AAF3JAG5</accession>
<feature type="transmembrane region" description="Helical" evidence="2">
    <location>
        <begin position="202"/>
        <end position="230"/>
    </location>
</feature>
<dbReference type="SUPFAM" id="SSF81321">
    <property type="entry name" value="Family A G protein-coupled receptor-like"/>
    <property type="match status" value="1"/>
</dbReference>
<dbReference type="AlphaFoldDB" id="A0AAF3JAG5"/>
<evidence type="ECO:0000256" key="1">
    <source>
        <dbReference type="SAM" id="MobiDB-lite"/>
    </source>
</evidence>
<dbReference type="InterPro" id="IPR019428">
    <property type="entry name" value="7TM_GPCR_serpentine_rcpt_Str"/>
</dbReference>
<name>A0AAF3JAG5_9BILA</name>
<feature type="transmembrane region" description="Helical" evidence="2">
    <location>
        <begin position="46"/>
        <end position="70"/>
    </location>
</feature>